<reference evidence="1" key="1">
    <citation type="journal article" date="2014" name="Int. J. Syst. Evol. Microbiol.">
        <title>Complete genome sequence of Corynebacterium casei LMG S-19264T (=DSM 44701T), isolated from a smear-ripened cheese.</title>
        <authorList>
            <consortium name="US DOE Joint Genome Institute (JGI-PGF)"/>
            <person name="Walter F."/>
            <person name="Albersmeier A."/>
            <person name="Kalinowski J."/>
            <person name="Ruckert C."/>
        </authorList>
    </citation>
    <scope>NUCLEOTIDE SEQUENCE</scope>
    <source>
        <strain evidence="1">CGMCC 1.15448</strain>
    </source>
</reference>
<name>A0A8J2XW35_9BACT</name>
<organism evidence="1 2">
    <name type="scientific">Puia dinghuensis</name>
    <dbReference type="NCBI Taxonomy" id="1792502"/>
    <lineage>
        <taxon>Bacteria</taxon>
        <taxon>Pseudomonadati</taxon>
        <taxon>Bacteroidota</taxon>
        <taxon>Chitinophagia</taxon>
        <taxon>Chitinophagales</taxon>
        <taxon>Chitinophagaceae</taxon>
        <taxon>Puia</taxon>
    </lineage>
</organism>
<comment type="caution">
    <text evidence="1">The sequence shown here is derived from an EMBL/GenBank/DDBJ whole genome shotgun (WGS) entry which is preliminary data.</text>
</comment>
<dbReference type="Proteomes" id="UP000607559">
    <property type="component" value="Unassembled WGS sequence"/>
</dbReference>
<protein>
    <submittedName>
        <fullName evidence="1">Uncharacterized protein</fullName>
    </submittedName>
</protein>
<sequence length="122" mass="13786">MRIVTATIFLIGMLGTCFSSYLIEWDYALNKRFIAANLCVNRGRPELKCEGRCYLCKRLHKENNKDQENSGRRDGFKFLVLSLEGGFHFACFSPDVATVRGGFVPADLPPSPTHSFFHPPRA</sequence>
<dbReference type="AlphaFoldDB" id="A0A8J2XW35"/>
<proteinExistence type="predicted"/>
<dbReference type="EMBL" id="BMJC01000006">
    <property type="protein sequence ID" value="GGB21203.1"/>
    <property type="molecule type" value="Genomic_DNA"/>
</dbReference>
<evidence type="ECO:0000313" key="1">
    <source>
        <dbReference type="EMBL" id="GGB21203.1"/>
    </source>
</evidence>
<accession>A0A8J2XW35</accession>
<reference evidence="1" key="2">
    <citation type="submission" date="2020-09" db="EMBL/GenBank/DDBJ databases">
        <authorList>
            <person name="Sun Q."/>
            <person name="Zhou Y."/>
        </authorList>
    </citation>
    <scope>NUCLEOTIDE SEQUENCE</scope>
    <source>
        <strain evidence="1">CGMCC 1.15448</strain>
    </source>
</reference>
<keyword evidence="2" id="KW-1185">Reference proteome</keyword>
<gene>
    <name evidence="1" type="ORF">GCM10011511_51210</name>
</gene>
<evidence type="ECO:0000313" key="2">
    <source>
        <dbReference type="Proteomes" id="UP000607559"/>
    </source>
</evidence>
<dbReference type="RefSeq" id="WP_188937200.1">
    <property type="nucleotide sequence ID" value="NZ_BMJC01000006.1"/>
</dbReference>